<proteinExistence type="predicted"/>
<dbReference type="EMBL" id="PFET01000001">
    <property type="protein sequence ID" value="PJE76287.1"/>
    <property type="molecule type" value="Genomic_DNA"/>
</dbReference>
<evidence type="ECO:0000313" key="1">
    <source>
        <dbReference type="EMBL" id="PJE76287.1"/>
    </source>
</evidence>
<protein>
    <recommendedName>
        <fullName evidence="3">CBM-cenC domain-containing protein</fullName>
    </recommendedName>
</protein>
<reference evidence="1 2" key="1">
    <citation type="submission" date="2017-09" db="EMBL/GenBank/DDBJ databases">
        <title>Depth-based differentiation of microbial function through sediment-hosted aquifers and enrichment of novel symbionts in the deep terrestrial subsurface.</title>
        <authorList>
            <person name="Probst A.J."/>
            <person name="Ladd B."/>
            <person name="Jarett J.K."/>
            <person name="Geller-Mcgrath D.E."/>
            <person name="Sieber C.M."/>
            <person name="Emerson J.B."/>
            <person name="Anantharaman K."/>
            <person name="Thomas B.C."/>
            <person name="Malmstrom R."/>
            <person name="Stieglmeier M."/>
            <person name="Klingl A."/>
            <person name="Woyke T."/>
            <person name="Ryan C.M."/>
            <person name="Banfield J.F."/>
        </authorList>
    </citation>
    <scope>NUCLEOTIDE SEQUENCE [LARGE SCALE GENOMIC DNA]</scope>
    <source>
        <strain evidence="1">CG10_big_fil_rev_8_21_14_0_10_48_11</strain>
    </source>
</reference>
<dbReference type="Proteomes" id="UP000231152">
    <property type="component" value="Unassembled WGS sequence"/>
</dbReference>
<organism evidence="1 2">
    <name type="scientific">Candidatus Uhrbacteria bacterium CG10_big_fil_rev_8_21_14_0_10_48_11</name>
    <dbReference type="NCBI Taxonomy" id="1975037"/>
    <lineage>
        <taxon>Bacteria</taxon>
        <taxon>Candidatus Uhriibacteriota</taxon>
    </lineage>
</organism>
<evidence type="ECO:0008006" key="3">
    <source>
        <dbReference type="Google" id="ProtNLM"/>
    </source>
</evidence>
<accession>A0A2M8LFR7</accession>
<sequence length="2911" mass="312421">MSENTKIKKIKKRYILSVLLALSFVFGLQIQQVLAQAPLLDSVPTYDIKAYIQDQKSHLEDFSWNKLVASLKESAALSFRQGVKFLLNQIAQDTATWIASGGHGQKPLFVTEGWGAYLANSIDQAAGVFLDGMISGQGGTCECRNGNGALVSRPGVNTLEACVQGSNVPAGGCTWQGGTTGLAGSGGILEGLNLCAPSASIQIAINLGLTDTFQSRPKCTFSTLKNNWEQFITSKSFLPTFSESFNPGESDLSVALTLQTNLLSRKAEAKQNAMLDRLTNGGFSNVTKGTSDIITLPGTAVRVVWQEVFGTTQQGELSFTGNVIADAVDTFTKALAGGLLRNLLSQGFTGGSSGGHSNANLSNYEAQAQGEGVLGARARLAQDIRPNFSTPGRYDILSKLVSCDNDTNPGPTDCVINDNFRTAISQRLTVKEAIDQGLINGDAPFGFVGWNPQPIEPSYIDGVPYRSILILRKYRIVPVGWELAARYIQYFGQERITLRQLVTAYDTVPTTEKPNPFYHLVDPNWTLVPPDAFCKLQGPGPKVISQTVTKGTDIDGDGQYVSPGDVPPAVVVTRDANYCADEQTCVQRDANGNCQFYGYCTEEKRVWDFGKAQCQPQFSSCTTLSNTESGATVSYLLNTVDFNGCDAGSVGCKLYSTKDLGNNKWSTADADVLYLNGQVKGCDQKDDGCRAFIRTSNKVATAPQSNLLRNPSFETVVSEADSSAKGWLYDSTAVGIGTDTPFNGTRYLHSNVDNASLTQKAVLTGPLAGQTIGFSFYAKQSLSGDGRIAYSLVGSDASPSFTSLDQPLIDTWTRYSVTKTFAANDTTLPDSLNLTLQLSAGVDFDAVELTVGQTPTTFTTYGASLTRLKRAPDYRSKTDASYQSLTGDVGSCRPNGLATDAPDANADQAACTPYARYCLPAEVGCRSYTPANGTATVTAVSGQSCPTECVGFDTYTQTATFFEKPKFVDLIPATGQSCPAAAVGCDEFTNLDKETSGGEAREYYQQVQFCQKPGGTDSGTFYTWEGSDETGFQLRVFQLKKTEATNPSGFSTTAGSTGNDLAAPCTHINWSSDGISASCSDTSNAGDTAWRTCNENTYQSNPDCRQFYNETGQISYRLLSKTVSVTDSCHPLRKTDSNQQDCANSNGWWNTSIQVCIYQAVPNGGRQCSAAVAGCREYRGGTSASYRTVLNDTFEKGTAEWSGGQLSAVSSVVGGHSYEITEAVAEKAVTVNAGSSTSGTSGTIAPATYVVTFWARTQTGTATAAISAAISGNGVTNGTLVTDALLTSEWRQIKSDPVSIAVSASDAVTTLAITPSGTGKVFIDNIELKTTTDTHYLVKNSWRTPLSCYSNDAARQPFLGCQQYQVSDGSSKDVWQFGAACHAKVVGCEAVIDTQNTTVGGDAPFARSFNDAEDNSLITVPADSVDYLVNDPTKTCKTEAQGCQALGKVDRSIKANTALALETLKCAAGGSCLPDLRSKLLAAGYNSLVAKFDAGTLAASDAQRILRDALGDSATPWSSVYLKNNPDDYGVILCKLDQLQCSAFKDAAGSVYYFRDPGDQTCEYHTDRPVSGWYKKDSSATSPDCNRTITNTTVPRVQIAGSTAQEPIAGYVGTCPVQQNSCKEIVDPRSDGTRDLLINGSFIASDGTTPRSWTSIASPSTTYHYNQNLNTLTISSGGFEQSNVTLRKRTLYVLSAEAEAVSGSLAANAYLGIQCPGSSLSIQGSPYTFIEPTKKDSFDRFSVSFYVKNTDDVENCSVRVGQAHDLLPSNVSGEFATGAVKTRNVSLREASIHYELVDQLDTASCAGTVNNANCVLASFQTSYKSPIVNTYDADMSPLGDTKTPNGTTRTEYSCVGADQATGTSGICRGTVGLSCTADSDCQFQRDSNLLVKVQPSRECGSWLACKTARTVTRNSVRRNICLAVEGCEQLDDKGQCIRTTLDEPDKDLTYAASTVDQLKDRSGYSSVGFNWGNVCSNNSSTSCTTDADCGSGKCTPRLLQGYISPGYMEQVGQLALLVNANFEIPSTQGNAVSWVGWGNGQNFRVINNPVSAQSVGILYPREGRAFLEVNANHKVPDVPQFIDDSLAPNLANYSGTINVAGEADYILSADVNTVHFSGKSAGIRVFQYKTNGDLVPCNTAGTCKFLALLDTGAGFDWTTKVDKFTTDEDTRYIRLQFGWFAKGGSTENSSGNWYVDDIKLQPALEYRRNEYRYCSNNVTKLCQVDDDCGAGNTCDILHVDPDFPNVDYENGIETLDYSYASQSCRLYPEETSLSCQYNDDNGLRHRGKLGYCLTPDPQNSSNCLQWWPVDNIIGEDTEQDHVGYQGPIPLYQCLDVVDGWATLLHSSVGASTVPDYTGGKKSPAVPTDTFSHFKIDKHGQQTEYNGGKIDKTEKVVFDLYRNADSTTEGYAVGGLVDKPGKCDANYHAVDSATPLIHAGCEIRVWMENNKGGDGDDKYKIYVSKDLSSLYYINEWCESAACPPSLGNRPSPDQANNGWAEMWADVAWAVDSNGNRIPGPFRYLIIESLSSDDYITPLGLWARPSFSCNAVMQTVGSAGQNRAYASRVTPGSQASIKVGRGTSYESSAEDNYEYKVTTDSPPFGSVVPPFPADDPLAWDSTTFVGVQPLFAEPSASSTSTSQARAGGPYSCHPINSLLIGTYKPLFSSQCSSSGAMLNEIQESTYADGLTKAVKVLQQLFVQSYGVWEWQSTPDGYRYVETGSKELIVPTEQCGSGPTLNVRVGSEICGVVPAIPVVELSGAANTITKVGSVTLSFTAIANPEQEPIVRYIVDWGDGSRTVQTGLKFASHPSDQNPISLVHSYSYDDVARCVKEGSCAKTTTIVNGIYQVTPRVQILDNWGWCNGAYASTGNSNPLFGQTGYNELNTDGRGDCSASHAAAWQSSGDAITISQ</sequence>
<name>A0A2M8LFR7_9BACT</name>
<evidence type="ECO:0000313" key="2">
    <source>
        <dbReference type="Proteomes" id="UP000231152"/>
    </source>
</evidence>
<comment type="caution">
    <text evidence="1">The sequence shown here is derived from an EMBL/GenBank/DDBJ whole genome shotgun (WGS) entry which is preliminary data.</text>
</comment>
<dbReference type="Gene3D" id="2.60.120.260">
    <property type="entry name" value="Galactose-binding domain-like"/>
    <property type="match status" value="3"/>
</dbReference>
<gene>
    <name evidence="1" type="ORF">COV04_00185</name>
</gene>